<evidence type="ECO:0008006" key="4">
    <source>
        <dbReference type="Google" id="ProtNLM"/>
    </source>
</evidence>
<protein>
    <recommendedName>
        <fullName evidence="4">Cupin domain-containing protein</fullName>
    </recommendedName>
</protein>
<feature type="compositionally biased region" description="Polar residues" evidence="1">
    <location>
        <begin position="139"/>
        <end position="151"/>
    </location>
</feature>
<feature type="region of interest" description="Disordered" evidence="1">
    <location>
        <begin position="129"/>
        <end position="151"/>
    </location>
</feature>
<evidence type="ECO:0000313" key="3">
    <source>
        <dbReference type="Proteomes" id="UP001596138"/>
    </source>
</evidence>
<evidence type="ECO:0000313" key="2">
    <source>
        <dbReference type="EMBL" id="MFC6237254.1"/>
    </source>
</evidence>
<evidence type="ECO:0000256" key="1">
    <source>
        <dbReference type="SAM" id="MobiDB-lite"/>
    </source>
</evidence>
<accession>A0ABW1SYB6</accession>
<organism evidence="2 3">
    <name type="scientific">Longivirga aurantiaca</name>
    <dbReference type="NCBI Taxonomy" id="1837743"/>
    <lineage>
        <taxon>Bacteria</taxon>
        <taxon>Bacillati</taxon>
        <taxon>Actinomycetota</taxon>
        <taxon>Actinomycetes</taxon>
        <taxon>Sporichthyales</taxon>
        <taxon>Sporichthyaceae</taxon>
        <taxon>Longivirga</taxon>
    </lineage>
</organism>
<comment type="caution">
    <text evidence="2">The sequence shown here is derived from an EMBL/GenBank/DDBJ whole genome shotgun (WGS) entry which is preliminary data.</text>
</comment>
<dbReference type="Proteomes" id="UP001596138">
    <property type="component" value="Unassembled WGS sequence"/>
</dbReference>
<dbReference type="Gene3D" id="2.60.120.10">
    <property type="entry name" value="Jelly Rolls"/>
    <property type="match status" value="1"/>
</dbReference>
<dbReference type="InterPro" id="IPR014710">
    <property type="entry name" value="RmlC-like_jellyroll"/>
</dbReference>
<proteinExistence type="predicted"/>
<name>A0ABW1SYB6_9ACTN</name>
<reference evidence="3" key="1">
    <citation type="journal article" date="2019" name="Int. J. Syst. Evol. Microbiol.">
        <title>The Global Catalogue of Microorganisms (GCM) 10K type strain sequencing project: providing services to taxonomists for standard genome sequencing and annotation.</title>
        <authorList>
            <consortium name="The Broad Institute Genomics Platform"/>
            <consortium name="The Broad Institute Genome Sequencing Center for Infectious Disease"/>
            <person name="Wu L."/>
            <person name="Ma J."/>
        </authorList>
    </citation>
    <scope>NUCLEOTIDE SEQUENCE [LARGE SCALE GENOMIC DNA]</scope>
    <source>
        <strain evidence="3">CGMCC 4.7317</strain>
    </source>
</reference>
<dbReference type="InterPro" id="IPR011051">
    <property type="entry name" value="RmlC_Cupin_sf"/>
</dbReference>
<sequence length="151" mass="16443">MRYIGLDTATAVQRLAGARVEWHTVGDEGSDAERALIDTFLAEGERQLRGTFDAEPPAVGEEHQAHCAWHTNAVDEVHTFLSGTGRFEFATPDGVIAVVAEAGDVMVNRGAEHRYLPLTSQRLRLRHSGPPDGDFGYVATTTPNDPWSATE</sequence>
<dbReference type="RefSeq" id="WP_386764396.1">
    <property type="nucleotide sequence ID" value="NZ_JBHSTI010000008.1"/>
</dbReference>
<dbReference type="EMBL" id="JBHSTI010000008">
    <property type="protein sequence ID" value="MFC6237254.1"/>
    <property type="molecule type" value="Genomic_DNA"/>
</dbReference>
<dbReference type="SUPFAM" id="SSF51182">
    <property type="entry name" value="RmlC-like cupins"/>
    <property type="match status" value="1"/>
</dbReference>
<gene>
    <name evidence="2" type="ORF">ACFQGU_05165</name>
</gene>
<keyword evidence="3" id="KW-1185">Reference proteome</keyword>